<evidence type="ECO:0000313" key="13">
    <source>
        <dbReference type="Proteomes" id="UP000285301"/>
    </source>
</evidence>
<evidence type="ECO:0000256" key="6">
    <source>
        <dbReference type="ARBA" id="ARBA00022692"/>
    </source>
</evidence>
<dbReference type="PANTHER" id="PTHR21049:SF0">
    <property type="entry name" value="DOLICHYL-DIPHOSPHOOLIGOSACCHARIDE--PROTEIN GLYCOSYLTRANSFERASE SUBUNIT 1"/>
    <property type="match status" value="1"/>
</dbReference>
<keyword evidence="6 11" id="KW-0812">Transmembrane</keyword>
<dbReference type="Pfam" id="PF04597">
    <property type="entry name" value="Ribophorin_I"/>
    <property type="match status" value="1"/>
</dbReference>
<evidence type="ECO:0000313" key="12">
    <source>
        <dbReference type="EMBL" id="RWS06916.1"/>
    </source>
</evidence>
<accession>A0A3S3QC04</accession>
<keyword evidence="9 11" id="KW-1133">Transmembrane helix</keyword>
<keyword evidence="10 11" id="KW-0472">Membrane</keyword>
<comment type="subunit">
    <text evidence="11">Component of the oligosaccharyltransferase (OST) complex.</text>
</comment>
<evidence type="ECO:0000256" key="2">
    <source>
        <dbReference type="ARBA" id="ARBA00004115"/>
    </source>
</evidence>
<proteinExistence type="inferred from homology"/>
<evidence type="ECO:0000256" key="10">
    <source>
        <dbReference type="ARBA" id="ARBA00023136"/>
    </source>
</evidence>
<dbReference type="STRING" id="1965070.A0A3S3QC04"/>
<comment type="function">
    <text evidence="1 11">Subunit of the oligosaccharyl transferase (OST) complex that catalyzes the initial transfer of a defined glycan (Glc(3)Man(9)GlcNAc(2) in eukaryotes) from the lipid carrier dolichol-pyrophosphate to an asparagine residue within an Asn-X-Ser/Thr consensus motif in nascent polypeptide chains, the first step in protein N-glycosylation. N-glycosylation occurs cotranslationally and the complex associates with the Sec61 complex at the channel-forming translocon complex that mediates protein translocation across the endoplasmic reticulum (ER). All subunits are required for a maximal enzyme activity.</text>
</comment>
<dbReference type="InterPro" id="IPR007676">
    <property type="entry name" value="Ribophorin_I"/>
</dbReference>
<feature type="transmembrane region" description="Helical" evidence="11">
    <location>
        <begin position="435"/>
        <end position="454"/>
    </location>
</feature>
<gene>
    <name evidence="12" type="ORF">B4U79_10934</name>
</gene>
<keyword evidence="13" id="KW-1185">Reference proteome</keyword>
<evidence type="ECO:0000256" key="7">
    <source>
        <dbReference type="ARBA" id="ARBA00022729"/>
    </source>
</evidence>
<evidence type="ECO:0000256" key="8">
    <source>
        <dbReference type="ARBA" id="ARBA00022824"/>
    </source>
</evidence>
<evidence type="ECO:0000256" key="11">
    <source>
        <dbReference type="RuleBase" id="RU361143"/>
    </source>
</evidence>
<feature type="chain" id="PRO_5018378866" description="Dolichyl-diphosphooligosaccharide--protein glycosyltransferase subunit 1" evidence="11">
    <location>
        <begin position="21"/>
        <end position="573"/>
    </location>
</feature>
<dbReference type="OrthoDB" id="310030at2759"/>
<dbReference type="AlphaFoldDB" id="A0A3S3QC04"/>
<keyword evidence="8 11" id="KW-0256">Endoplasmic reticulum</keyword>
<evidence type="ECO:0000256" key="5">
    <source>
        <dbReference type="ARBA" id="ARBA00017611"/>
    </source>
</evidence>
<protein>
    <recommendedName>
        <fullName evidence="5 11">Dolichyl-diphosphooligosaccharide--protein glycosyltransferase subunit 1</fullName>
    </recommendedName>
</protein>
<keyword evidence="12" id="KW-0808">Transferase</keyword>
<name>A0A3S3QC04_9ACAR</name>
<dbReference type="UniPathway" id="UPA00378"/>
<comment type="caution">
    <text evidence="12">The sequence shown here is derived from an EMBL/GenBank/DDBJ whole genome shotgun (WGS) entry which is preliminary data.</text>
</comment>
<organism evidence="12 13">
    <name type="scientific">Dinothrombium tinctorium</name>
    <dbReference type="NCBI Taxonomy" id="1965070"/>
    <lineage>
        <taxon>Eukaryota</taxon>
        <taxon>Metazoa</taxon>
        <taxon>Ecdysozoa</taxon>
        <taxon>Arthropoda</taxon>
        <taxon>Chelicerata</taxon>
        <taxon>Arachnida</taxon>
        <taxon>Acari</taxon>
        <taxon>Acariformes</taxon>
        <taxon>Trombidiformes</taxon>
        <taxon>Prostigmata</taxon>
        <taxon>Anystina</taxon>
        <taxon>Parasitengona</taxon>
        <taxon>Trombidioidea</taxon>
        <taxon>Trombidiidae</taxon>
        <taxon>Dinothrombium</taxon>
    </lineage>
</organism>
<evidence type="ECO:0000256" key="3">
    <source>
        <dbReference type="ARBA" id="ARBA00004922"/>
    </source>
</evidence>
<dbReference type="GO" id="GO:0008250">
    <property type="term" value="C:oligosaccharyltransferase complex"/>
    <property type="evidence" value="ECO:0007669"/>
    <property type="project" value="UniProtKB-UniRule"/>
</dbReference>
<dbReference type="EMBL" id="NCKU01003783">
    <property type="protein sequence ID" value="RWS06916.1"/>
    <property type="molecule type" value="Genomic_DNA"/>
</dbReference>
<feature type="signal peptide" evidence="11">
    <location>
        <begin position="1"/>
        <end position="20"/>
    </location>
</feature>
<evidence type="ECO:0000256" key="1">
    <source>
        <dbReference type="ARBA" id="ARBA00002791"/>
    </source>
</evidence>
<evidence type="ECO:0000256" key="9">
    <source>
        <dbReference type="ARBA" id="ARBA00022989"/>
    </source>
</evidence>
<dbReference type="GO" id="GO:0018279">
    <property type="term" value="P:protein N-linked glycosylation via asparagine"/>
    <property type="evidence" value="ECO:0007669"/>
    <property type="project" value="TreeGrafter"/>
</dbReference>
<reference evidence="12 13" key="1">
    <citation type="journal article" date="2018" name="Gigascience">
        <title>Genomes of trombidid mites reveal novel predicted allergens and laterally-transferred genes associated with secondary metabolism.</title>
        <authorList>
            <person name="Dong X."/>
            <person name="Chaisiri K."/>
            <person name="Xia D."/>
            <person name="Armstrong S.D."/>
            <person name="Fang Y."/>
            <person name="Donnelly M.J."/>
            <person name="Kadowaki T."/>
            <person name="McGarry J.W."/>
            <person name="Darby A.C."/>
            <person name="Makepeace B.L."/>
        </authorList>
    </citation>
    <scope>NUCLEOTIDE SEQUENCE [LARGE SCALE GENOMIC DNA]</scope>
    <source>
        <strain evidence="12">UoL-WK</strain>
    </source>
</reference>
<dbReference type="Proteomes" id="UP000285301">
    <property type="component" value="Unassembled WGS sequence"/>
</dbReference>
<dbReference type="PANTHER" id="PTHR21049">
    <property type="entry name" value="RIBOPHORIN I"/>
    <property type="match status" value="1"/>
</dbReference>
<keyword evidence="7 11" id="KW-0732">Signal</keyword>
<comment type="subcellular location">
    <subcellularLocation>
        <location evidence="2 11">Endoplasmic reticulum membrane</location>
        <topology evidence="2 11">Single-pass type I membrane protein</topology>
    </subcellularLocation>
</comment>
<dbReference type="GO" id="GO:0016740">
    <property type="term" value="F:transferase activity"/>
    <property type="evidence" value="ECO:0007669"/>
    <property type="project" value="UniProtKB-KW"/>
</dbReference>
<evidence type="ECO:0000256" key="4">
    <source>
        <dbReference type="ARBA" id="ARBA00008905"/>
    </source>
</evidence>
<comment type="similarity">
    <text evidence="4 11">Belongs to the OST1 family.</text>
</comment>
<comment type="pathway">
    <text evidence="3 11">Protein modification; protein glycosylation.</text>
</comment>
<sequence length="573" mass="65470">MKRSFAFLVFLFATVHRSVADTTSEQIVNKKVERVIDISNQLVTITAKIVFENVVKKPVNTYAVAFDDQHSNHLSYISASFIAADKSRQKLQVKQQTNSDGKLLWIVELGTDVKPGESSNVLEVEAIFTHIYKMYPSEISQSDRQFVLYKESHYFYSPYPTKTQSTKVKLPSSGSLESYTKLKPSSHADRAINFGPYENISPFTVSKMQIHVENNTPFLTVTKLDRKVEVSHWAGMISIEETIDIRHDGALLKGPFSRYEYQREPTNGISSVKSFKTKLPPTAQDIYYRDEIGNISTSNVKATMNHVIVELRPRFPLFGGWKTHYVLGYYIPTQDYLFNDGSQYVLRIPFVDHIFDNSIIDDALVSVILPEGASNIRLILPYSAVRERDQVHYTYLDTIGRPVIVLRKSNLVEQHIQDFEVHYTYNKLFMLQEPFLIVMALFCLCLVVIIYVRLDFSLTKNPMKDSGLKIADNSTYQSTLKKLNAEHKHETQAISDLVSKLKAEGSTSDVLDKVNELQRLDRTLKEQLQQQSTVVEKLVSGKINKQLYVETDNNITKKKEEIAEKMTAICNSL</sequence>